<dbReference type="SMART" id="SM00304">
    <property type="entry name" value="HAMP"/>
    <property type="match status" value="1"/>
</dbReference>
<reference evidence="14 16" key="1">
    <citation type="journal article" date="2018" name="Elife">
        <title>Discovery and characterization of a prevalent human gut bacterial enzyme sufficient for the inactivation of a family of plant toxins.</title>
        <authorList>
            <person name="Koppel N."/>
            <person name="Bisanz J.E."/>
            <person name="Pandelia M.E."/>
            <person name="Turnbaugh P.J."/>
            <person name="Balskus E.P."/>
        </authorList>
    </citation>
    <scope>NUCLEOTIDE SEQUENCE [LARGE SCALE GENOMIC DNA]</scope>
    <source>
        <strain evidence="14 16">DSM 16107</strain>
    </source>
</reference>
<dbReference type="EMBL" id="PPTT01000004">
    <property type="protein sequence ID" value="RDB70727.1"/>
    <property type="molecule type" value="Genomic_DNA"/>
</dbReference>
<dbReference type="InterPro" id="IPR036097">
    <property type="entry name" value="HisK_dim/P_sf"/>
</dbReference>
<dbReference type="GO" id="GO:0005886">
    <property type="term" value="C:plasma membrane"/>
    <property type="evidence" value="ECO:0007669"/>
    <property type="project" value="UniProtKB-SubCell"/>
</dbReference>
<evidence type="ECO:0000256" key="7">
    <source>
        <dbReference type="ARBA" id="ARBA00022777"/>
    </source>
</evidence>
<dbReference type="SUPFAM" id="SSF55874">
    <property type="entry name" value="ATPase domain of HSP90 chaperone/DNA topoisomerase II/histidine kinase"/>
    <property type="match status" value="1"/>
</dbReference>
<evidence type="ECO:0000256" key="10">
    <source>
        <dbReference type="SAM" id="Coils"/>
    </source>
</evidence>
<dbReference type="InterPro" id="IPR003660">
    <property type="entry name" value="HAMP_dom"/>
</dbReference>
<organism evidence="15 17">
    <name type="scientific">Eggerthella sinensis</name>
    <dbReference type="NCBI Taxonomy" id="242230"/>
    <lineage>
        <taxon>Bacteria</taxon>
        <taxon>Bacillati</taxon>
        <taxon>Actinomycetota</taxon>
        <taxon>Coriobacteriia</taxon>
        <taxon>Eggerthellales</taxon>
        <taxon>Eggerthellaceae</taxon>
        <taxon>Eggerthella</taxon>
    </lineage>
</organism>
<keyword evidence="9" id="KW-0902">Two-component regulatory system</keyword>
<keyword evidence="10" id="KW-0175">Coiled coil</keyword>
<evidence type="ECO:0000256" key="3">
    <source>
        <dbReference type="ARBA" id="ARBA00012438"/>
    </source>
</evidence>
<evidence type="ECO:0000313" key="17">
    <source>
        <dbReference type="Proteomes" id="UP000270112"/>
    </source>
</evidence>
<name>A0A3N0IX34_9ACTN</name>
<gene>
    <name evidence="14" type="ORF">C1876_03180</name>
    <name evidence="15" type="ORF">DMP09_09440</name>
</gene>
<dbReference type="InterPro" id="IPR004358">
    <property type="entry name" value="Sig_transdc_His_kin-like_C"/>
</dbReference>
<dbReference type="SMART" id="SM00387">
    <property type="entry name" value="HATPase_c"/>
    <property type="match status" value="1"/>
</dbReference>
<dbReference type="PRINTS" id="PR00344">
    <property type="entry name" value="BCTRLSENSOR"/>
</dbReference>
<evidence type="ECO:0000313" key="16">
    <source>
        <dbReference type="Proteomes" id="UP000253817"/>
    </source>
</evidence>
<dbReference type="SMART" id="SM00388">
    <property type="entry name" value="HisKA"/>
    <property type="match status" value="1"/>
</dbReference>
<evidence type="ECO:0000313" key="15">
    <source>
        <dbReference type="EMBL" id="RNM41487.1"/>
    </source>
</evidence>
<dbReference type="PANTHER" id="PTHR43711">
    <property type="entry name" value="TWO-COMPONENT HISTIDINE KINASE"/>
    <property type="match status" value="1"/>
</dbReference>
<dbReference type="CDD" id="cd06225">
    <property type="entry name" value="HAMP"/>
    <property type="match status" value="1"/>
</dbReference>
<evidence type="ECO:0000256" key="9">
    <source>
        <dbReference type="ARBA" id="ARBA00023012"/>
    </source>
</evidence>
<dbReference type="PROSITE" id="PS50109">
    <property type="entry name" value="HIS_KIN"/>
    <property type="match status" value="1"/>
</dbReference>
<dbReference type="AlphaFoldDB" id="A0A3N0IX34"/>
<dbReference type="InterPro" id="IPR050736">
    <property type="entry name" value="Sensor_HK_Regulatory"/>
</dbReference>
<dbReference type="SUPFAM" id="SSF158472">
    <property type="entry name" value="HAMP domain-like"/>
    <property type="match status" value="1"/>
</dbReference>
<feature type="transmembrane region" description="Helical" evidence="11">
    <location>
        <begin position="20"/>
        <end position="38"/>
    </location>
</feature>
<reference evidence="15" key="3">
    <citation type="journal article" date="2019" name="Microbiol. Resour. Announc.">
        <title>Draft Genome Sequences of Type Strains of Gordonibacter faecihominis, Paraeggerthella hongkongensis, Parvibacter caecicola,Slackia equolifaciens, Slackia faecicanis, and Slackia isoflavoniconvertens.</title>
        <authorList>
            <person name="Danylec N."/>
            <person name="Stoll D.A."/>
            <person name="Dotsch A."/>
            <person name="Huch M."/>
        </authorList>
    </citation>
    <scope>NUCLEOTIDE SEQUENCE</scope>
    <source>
        <strain evidence="15">DSM 16107</strain>
    </source>
</reference>
<keyword evidence="7 15" id="KW-0418">Kinase</keyword>
<comment type="subcellular location">
    <subcellularLocation>
        <location evidence="2">Cell membrane</location>
    </subcellularLocation>
</comment>
<dbReference type="Pfam" id="PF11845">
    <property type="entry name" value="Tll0287-like"/>
    <property type="match status" value="1"/>
</dbReference>
<proteinExistence type="predicted"/>
<feature type="coiled-coil region" evidence="10">
    <location>
        <begin position="284"/>
        <end position="332"/>
    </location>
</feature>
<dbReference type="PANTHER" id="PTHR43711:SF26">
    <property type="entry name" value="SENSOR HISTIDINE KINASE RCSC"/>
    <property type="match status" value="1"/>
</dbReference>
<keyword evidence="4" id="KW-0597">Phosphoprotein</keyword>
<protein>
    <recommendedName>
        <fullName evidence="3">histidine kinase</fullName>
        <ecNumber evidence="3">2.7.13.3</ecNumber>
    </recommendedName>
</protein>
<dbReference type="Gene3D" id="3.30.450.290">
    <property type="match status" value="1"/>
</dbReference>
<evidence type="ECO:0000256" key="2">
    <source>
        <dbReference type="ARBA" id="ARBA00004236"/>
    </source>
</evidence>
<dbReference type="GO" id="GO:0000155">
    <property type="term" value="F:phosphorelay sensor kinase activity"/>
    <property type="evidence" value="ECO:0007669"/>
    <property type="project" value="InterPro"/>
</dbReference>
<evidence type="ECO:0000313" key="14">
    <source>
        <dbReference type="EMBL" id="RDB70727.1"/>
    </source>
</evidence>
<dbReference type="Pfam" id="PF00512">
    <property type="entry name" value="HisKA"/>
    <property type="match status" value="1"/>
</dbReference>
<dbReference type="Gene3D" id="3.30.565.10">
    <property type="entry name" value="Histidine kinase-like ATPase, C-terminal domain"/>
    <property type="match status" value="1"/>
</dbReference>
<keyword evidence="5" id="KW-0808">Transferase</keyword>
<evidence type="ECO:0000259" key="12">
    <source>
        <dbReference type="PROSITE" id="PS50109"/>
    </source>
</evidence>
<dbReference type="Proteomes" id="UP000253817">
    <property type="component" value="Unassembled WGS sequence"/>
</dbReference>
<comment type="catalytic activity">
    <reaction evidence="1">
        <text>ATP + protein L-histidine = ADP + protein N-phospho-L-histidine.</text>
        <dbReference type="EC" id="2.7.13.3"/>
    </reaction>
</comment>
<dbReference type="Gene3D" id="1.10.287.130">
    <property type="match status" value="1"/>
</dbReference>
<keyword evidence="16" id="KW-1185">Reference proteome</keyword>
<feature type="domain" description="Histidine kinase" evidence="12">
    <location>
        <begin position="339"/>
        <end position="565"/>
    </location>
</feature>
<dbReference type="Pfam" id="PF00672">
    <property type="entry name" value="HAMP"/>
    <property type="match status" value="1"/>
</dbReference>
<dbReference type="Proteomes" id="UP000270112">
    <property type="component" value="Unassembled WGS sequence"/>
</dbReference>
<evidence type="ECO:0000256" key="1">
    <source>
        <dbReference type="ARBA" id="ARBA00000085"/>
    </source>
</evidence>
<dbReference type="SUPFAM" id="SSF47384">
    <property type="entry name" value="Homodimeric domain of signal transducing histidine kinase"/>
    <property type="match status" value="1"/>
</dbReference>
<keyword evidence="6 11" id="KW-0812">Transmembrane</keyword>
<keyword evidence="8 11" id="KW-1133">Transmembrane helix</keyword>
<evidence type="ECO:0000256" key="6">
    <source>
        <dbReference type="ARBA" id="ARBA00022692"/>
    </source>
</evidence>
<evidence type="ECO:0000256" key="5">
    <source>
        <dbReference type="ARBA" id="ARBA00022679"/>
    </source>
</evidence>
<reference evidence="17" key="2">
    <citation type="submission" date="2018-05" db="EMBL/GenBank/DDBJ databases">
        <title>Genome Sequencing of selected type strains of the family Eggerthellaceae.</title>
        <authorList>
            <person name="Danylec N."/>
            <person name="Stoll D.A."/>
            <person name="Doetsch A."/>
            <person name="Huch M."/>
        </authorList>
    </citation>
    <scope>NUCLEOTIDE SEQUENCE [LARGE SCALE GENOMIC DNA]</scope>
    <source>
        <strain evidence="17">DSM 16107</strain>
    </source>
</reference>
<dbReference type="InterPro" id="IPR036890">
    <property type="entry name" value="HATPase_C_sf"/>
</dbReference>
<feature type="domain" description="HAMP" evidence="13">
    <location>
        <begin position="239"/>
        <end position="292"/>
    </location>
</feature>
<dbReference type="CDD" id="cd00075">
    <property type="entry name" value="HATPase"/>
    <property type="match status" value="1"/>
</dbReference>
<dbReference type="InterPro" id="IPR021796">
    <property type="entry name" value="Tll0287-like_dom"/>
</dbReference>
<dbReference type="InterPro" id="IPR003661">
    <property type="entry name" value="HisK_dim/P_dom"/>
</dbReference>
<dbReference type="Gene3D" id="6.10.340.10">
    <property type="match status" value="1"/>
</dbReference>
<dbReference type="InterPro" id="IPR003594">
    <property type="entry name" value="HATPase_dom"/>
</dbReference>
<dbReference type="CDD" id="cd00082">
    <property type="entry name" value="HisKA"/>
    <property type="match status" value="1"/>
</dbReference>
<evidence type="ECO:0000259" key="13">
    <source>
        <dbReference type="PROSITE" id="PS50885"/>
    </source>
</evidence>
<dbReference type="Pfam" id="PF02518">
    <property type="entry name" value="HATPase_c"/>
    <property type="match status" value="1"/>
</dbReference>
<dbReference type="InterPro" id="IPR005467">
    <property type="entry name" value="His_kinase_dom"/>
</dbReference>
<dbReference type="EC" id="2.7.13.3" evidence="3"/>
<keyword evidence="11" id="KW-0472">Membrane</keyword>
<evidence type="ECO:0000256" key="4">
    <source>
        <dbReference type="ARBA" id="ARBA00022553"/>
    </source>
</evidence>
<accession>A0A3N0IX34</accession>
<feature type="transmembrane region" description="Helical" evidence="11">
    <location>
        <begin position="219"/>
        <end position="237"/>
    </location>
</feature>
<dbReference type="EMBL" id="QICC01000035">
    <property type="protein sequence ID" value="RNM41487.1"/>
    <property type="molecule type" value="Genomic_DNA"/>
</dbReference>
<evidence type="ECO:0000256" key="11">
    <source>
        <dbReference type="SAM" id="Phobius"/>
    </source>
</evidence>
<sequence>MRFAGGGCAVFKQVPLKIKFSVLFITVMAILMAANIVWRSYTLERQVEHEMLETTQVLAQEMDAIWDFMESNENQFVENDDGTRNLYCVVAAKAVSHLFTVNNERDFAIHYTNLSTRKPADAPDGFEAKALETLKADPELDHYYSLETEEDGTKVFRYIEPLYITESCLECHGDPAGELDIMGYEKEGMKEGDMAGAASILMPADTYMDNVRESLIQETIVFVLFVFVGLGITFFSISKLVTSPLKKLEDAAQQIEEHDFDVSLTKIGDRDEIEHLSAHFHSMAEQLKRLYSDLEGEVQDRTTQLAESNRVLERQREELAAMNEKLEQENRYQSDFLAIMSHEIRTPLTSILAFADIWSRTNDPRNPEEESIMKEMRVNSQILLAMVNNILEMARVEAGRSELALEPSEIPDLLTEIKGTMRFLADKKQVKITSRIDRDMPVVMIDSEKVRRILENLVSNAIKFVDEQGSVDIDARYLWDTEELVLTVSDDGCGIKPEDVPYIFERFVQGKDGSKHKHGGSGLGLTVVRELAELHGGSVELTQPRETEDGDARGCAFVVRLKAEPGQSGDLE</sequence>
<comment type="caution">
    <text evidence="15">The sequence shown here is derived from an EMBL/GenBank/DDBJ whole genome shotgun (WGS) entry which is preliminary data.</text>
</comment>
<evidence type="ECO:0000256" key="8">
    <source>
        <dbReference type="ARBA" id="ARBA00022989"/>
    </source>
</evidence>
<dbReference type="PROSITE" id="PS50885">
    <property type="entry name" value="HAMP"/>
    <property type="match status" value="1"/>
</dbReference>